<organism evidence="1">
    <name type="scientific">uncultured Chloroflexus sp</name>
    <dbReference type="NCBI Taxonomy" id="214040"/>
    <lineage>
        <taxon>Bacteria</taxon>
        <taxon>Bacillati</taxon>
        <taxon>Chloroflexota</taxon>
        <taxon>Chloroflexia</taxon>
        <taxon>Chloroflexales</taxon>
        <taxon>Chloroflexineae</taxon>
        <taxon>Chloroflexaceae</taxon>
        <taxon>Chloroflexus</taxon>
        <taxon>environmental samples</taxon>
    </lineage>
</organism>
<evidence type="ECO:0000313" key="1">
    <source>
        <dbReference type="EMBL" id="AIA95337.1"/>
    </source>
</evidence>
<proteinExistence type="predicted"/>
<name>A0A060CK35_9CHLR</name>
<protein>
    <submittedName>
        <fullName evidence="1">CAZy families GT4 protein</fullName>
    </submittedName>
</protein>
<dbReference type="AlphaFoldDB" id="A0A060CK35"/>
<dbReference type="Gene3D" id="3.40.50.2000">
    <property type="entry name" value="Glycogen Phosphorylase B"/>
    <property type="match status" value="1"/>
</dbReference>
<sequence>MHITLPVHHFPPVYRAGAELYTYRLAKELQARGNEVEVVAIESIDSGSSDALEAQQEMYDSVPVWRFAHESAWREESTDLEL</sequence>
<reference evidence="1" key="1">
    <citation type="journal article" date="2013" name="Environ. Microbiol.">
        <title>Seasonally variable intestinal metagenomes of the red palm weevil (Rhynchophorus ferrugineus).</title>
        <authorList>
            <person name="Jia S."/>
            <person name="Zhang X."/>
            <person name="Zhang G."/>
            <person name="Yin A."/>
            <person name="Zhang S."/>
            <person name="Li F."/>
            <person name="Wang L."/>
            <person name="Zhao D."/>
            <person name="Yun Q."/>
            <person name="Tala"/>
            <person name="Wang J."/>
            <person name="Sun G."/>
            <person name="Baabdullah M."/>
            <person name="Yu X."/>
            <person name="Hu S."/>
            <person name="Al-Mssallem I.S."/>
            <person name="Yu J."/>
        </authorList>
    </citation>
    <scope>NUCLEOTIDE SEQUENCE</scope>
</reference>
<dbReference type="EMBL" id="KF127976">
    <property type="protein sequence ID" value="AIA95337.1"/>
    <property type="molecule type" value="Genomic_DNA"/>
</dbReference>
<dbReference type="SUPFAM" id="SSF53756">
    <property type="entry name" value="UDP-Glycosyltransferase/glycogen phosphorylase"/>
    <property type="match status" value="1"/>
</dbReference>
<accession>A0A060CK35</accession>